<gene>
    <name evidence="4 9" type="primary">proC</name>
    <name evidence="9" type="ORF">LHA_0693</name>
</gene>
<comment type="catalytic activity">
    <reaction evidence="4">
        <text>L-proline + NADP(+) = (S)-1-pyrroline-5-carboxylate + NADPH + 2 H(+)</text>
        <dbReference type="Rhea" id="RHEA:14109"/>
        <dbReference type="ChEBI" id="CHEBI:15378"/>
        <dbReference type="ChEBI" id="CHEBI:17388"/>
        <dbReference type="ChEBI" id="CHEBI:57783"/>
        <dbReference type="ChEBI" id="CHEBI:58349"/>
        <dbReference type="ChEBI" id="CHEBI:60039"/>
        <dbReference type="EC" id="1.5.1.2"/>
    </reaction>
</comment>
<dbReference type="UniPathway" id="UPA00098">
    <property type="reaction ID" value="UER00361"/>
</dbReference>
<protein>
    <recommendedName>
        <fullName evidence="4 5">Pyrroline-5-carboxylate reductase</fullName>
        <shortName evidence="4">P5C reductase</shortName>
        <shortName evidence="4">P5CR</shortName>
        <ecNumber evidence="4 5">1.5.1.2</ecNumber>
    </recommendedName>
    <alternativeName>
        <fullName evidence="4">PCA reductase</fullName>
    </alternativeName>
</protein>
<proteinExistence type="inferred from homology"/>
<evidence type="ECO:0000256" key="1">
    <source>
        <dbReference type="ARBA" id="ARBA00005525"/>
    </source>
</evidence>
<keyword evidence="4" id="KW-0963">Cytoplasm</keyword>
<keyword evidence="2 4" id="KW-0521">NADP</keyword>
<feature type="domain" description="Pyrroline-5-carboxylate reductase catalytic N-terminal" evidence="7">
    <location>
        <begin position="2"/>
        <end position="91"/>
    </location>
</feature>
<dbReference type="FunFam" id="1.10.3730.10:FF:000001">
    <property type="entry name" value="Pyrroline-5-carboxylate reductase"/>
    <property type="match status" value="1"/>
</dbReference>
<evidence type="ECO:0000259" key="8">
    <source>
        <dbReference type="Pfam" id="PF14748"/>
    </source>
</evidence>
<dbReference type="InterPro" id="IPR000304">
    <property type="entry name" value="Pyrroline-COOH_reductase"/>
</dbReference>
<dbReference type="PANTHER" id="PTHR11645:SF0">
    <property type="entry name" value="PYRROLINE-5-CARBOXYLATE REDUCTASE 3"/>
    <property type="match status" value="1"/>
</dbReference>
<organism evidence="9 10">
    <name type="scientific">Legionella hackeliae</name>
    <dbReference type="NCBI Taxonomy" id="449"/>
    <lineage>
        <taxon>Bacteria</taxon>
        <taxon>Pseudomonadati</taxon>
        <taxon>Pseudomonadota</taxon>
        <taxon>Gammaproteobacteria</taxon>
        <taxon>Legionellales</taxon>
        <taxon>Legionellaceae</taxon>
        <taxon>Legionella</taxon>
    </lineage>
</organism>
<dbReference type="InterPro" id="IPR036291">
    <property type="entry name" value="NAD(P)-bd_dom_sf"/>
</dbReference>
<dbReference type="PATRIC" id="fig|449.7.peg.2787"/>
<evidence type="ECO:0000256" key="5">
    <source>
        <dbReference type="NCBIfam" id="TIGR00112"/>
    </source>
</evidence>
<sequence>MKISFIGFGNMAQAIAKGLLVNKNYQILAASPSLPNGVNQDGIVTSSNNLEIIRNAEVIILAVKPGKVSEVLQEVGNHLPDNSLLISIAAGVRLDSLETYCRTDQAIIRSMPNLPIALGKGATPLIANAKMNDKHQQWAENIFQSLGIIHWTMNEKDLNPFTALSGSGPAYVFLFMEAMIEAAQKLGLDEEVARTFTLQTVDGALALAYNADISSLRQQVTSPAGTTAAALDILQQHQFKTLVFNAMKAAAERAEILSI</sequence>
<reference evidence="10" key="1">
    <citation type="submission" date="2014-09" db="EMBL/GenBank/DDBJ databases">
        <authorList>
            <person name="Gomez-Valero L."/>
        </authorList>
    </citation>
    <scope>NUCLEOTIDE SEQUENCE [LARGE SCALE GENOMIC DNA]</scope>
    <source>
        <strain evidence="10">ATCC35250</strain>
    </source>
</reference>
<feature type="binding site" evidence="6">
    <location>
        <begin position="62"/>
        <end position="65"/>
    </location>
    <ligand>
        <name>NADP(+)</name>
        <dbReference type="ChEBI" id="CHEBI:58349"/>
    </ligand>
</feature>
<keyword evidence="3 4" id="KW-0560">Oxidoreductase</keyword>
<evidence type="ECO:0000256" key="3">
    <source>
        <dbReference type="ARBA" id="ARBA00023002"/>
    </source>
</evidence>
<dbReference type="PANTHER" id="PTHR11645">
    <property type="entry name" value="PYRROLINE-5-CARBOXYLATE REDUCTASE"/>
    <property type="match status" value="1"/>
</dbReference>
<dbReference type="PIRSF" id="PIRSF000193">
    <property type="entry name" value="Pyrrol-5-carb_rd"/>
    <property type="match status" value="1"/>
</dbReference>
<dbReference type="STRING" id="449.LHA_0693"/>
<keyword evidence="4" id="KW-0028">Amino-acid biosynthesis</keyword>
<feature type="binding site" evidence="6">
    <location>
        <position position="49"/>
    </location>
    <ligand>
        <name>NADPH</name>
        <dbReference type="ChEBI" id="CHEBI:57783"/>
    </ligand>
</feature>
<feature type="binding site" evidence="6">
    <location>
        <begin position="6"/>
        <end position="11"/>
    </location>
    <ligand>
        <name>NADP(+)</name>
        <dbReference type="ChEBI" id="CHEBI:58349"/>
    </ligand>
</feature>
<evidence type="ECO:0000256" key="6">
    <source>
        <dbReference type="PIRSR" id="PIRSR000193-1"/>
    </source>
</evidence>
<comment type="function">
    <text evidence="4">Catalyzes the reduction of 1-pyrroline-5-carboxylate (PCA) to L-proline.</text>
</comment>
<dbReference type="SUPFAM" id="SSF48179">
    <property type="entry name" value="6-phosphogluconate dehydrogenase C-terminal domain-like"/>
    <property type="match status" value="1"/>
</dbReference>
<comment type="pathway">
    <text evidence="4">Amino-acid biosynthesis; L-proline biosynthesis; L-proline from L-glutamate 5-semialdehyde: step 1/1.</text>
</comment>
<dbReference type="Pfam" id="PF14748">
    <property type="entry name" value="P5CR_dimer"/>
    <property type="match status" value="1"/>
</dbReference>
<dbReference type="RefSeq" id="WP_045105253.1">
    <property type="nucleotide sequence ID" value="NZ_LN681225.1"/>
</dbReference>
<dbReference type="Pfam" id="PF03807">
    <property type="entry name" value="F420_oxidored"/>
    <property type="match status" value="1"/>
</dbReference>
<dbReference type="HOGENOM" id="CLU_042344_0_1_6"/>
<comment type="catalytic activity">
    <reaction evidence="4">
        <text>L-proline + NAD(+) = (S)-1-pyrroline-5-carboxylate + NADH + 2 H(+)</text>
        <dbReference type="Rhea" id="RHEA:14105"/>
        <dbReference type="ChEBI" id="CHEBI:15378"/>
        <dbReference type="ChEBI" id="CHEBI:17388"/>
        <dbReference type="ChEBI" id="CHEBI:57540"/>
        <dbReference type="ChEBI" id="CHEBI:57945"/>
        <dbReference type="ChEBI" id="CHEBI:60039"/>
        <dbReference type="EC" id="1.5.1.2"/>
    </reaction>
</comment>
<dbReference type="SUPFAM" id="SSF51735">
    <property type="entry name" value="NAD(P)-binding Rossmann-fold domains"/>
    <property type="match status" value="1"/>
</dbReference>
<keyword evidence="10" id="KW-1185">Reference proteome</keyword>
<dbReference type="OrthoDB" id="9805754at2"/>
<name>A0A0A8UQI5_LEGHA</name>
<comment type="similarity">
    <text evidence="1 4">Belongs to the pyrroline-5-carboxylate reductase family.</text>
</comment>
<dbReference type="AlphaFoldDB" id="A0A0A8UQI5"/>
<dbReference type="GO" id="GO:0055129">
    <property type="term" value="P:L-proline biosynthetic process"/>
    <property type="evidence" value="ECO:0007669"/>
    <property type="project" value="UniProtKB-UniRule"/>
</dbReference>
<accession>A0A0A8UQI5</accession>
<dbReference type="InterPro" id="IPR028939">
    <property type="entry name" value="P5C_Rdtase_cat_N"/>
</dbReference>
<dbReference type="Gene3D" id="1.10.3730.10">
    <property type="entry name" value="ProC C-terminal domain-like"/>
    <property type="match status" value="1"/>
</dbReference>
<keyword evidence="4" id="KW-0641">Proline biosynthesis</keyword>
<evidence type="ECO:0000313" key="9">
    <source>
        <dbReference type="EMBL" id="CEK09781.1"/>
    </source>
</evidence>
<dbReference type="GO" id="GO:0004735">
    <property type="term" value="F:pyrroline-5-carboxylate reductase activity"/>
    <property type="evidence" value="ECO:0007669"/>
    <property type="project" value="UniProtKB-UniRule"/>
</dbReference>
<feature type="domain" description="Pyrroline-5-carboxylate reductase dimerisation" evidence="8">
    <location>
        <begin position="155"/>
        <end position="255"/>
    </location>
</feature>
<evidence type="ECO:0000256" key="2">
    <source>
        <dbReference type="ARBA" id="ARBA00022857"/>
    </source>
</evidence>
<dbReference type="InterPro" id="IPR008927">
    <property type="entry name" value="6-PGluconate_DH-like_C_sf"/>
</dbReference>
<dbReference type="EMBL" id="LN681225">
    <property type="protein sequence ID" value="CEK09781.1"/>
    <property type="molecule type" value="Genomic_DNA"/>
</dbReference>
<dbReference type="Proteomes" id="UP000032803">
    <property type="component" value="Chromosome I"/>
</dbReference>
<dbReference type="HAMAP" id="MF_01925">
    <property type="entry name" value="P5C_reductase"/>
    <property type="match status" value="1"/>
</dbReference>
<dbReference type="EC" id="1.5.1.2" evidence="4 5"/>
<evidence type="ECO:0000256" key="4">
    <source>
        <dbReference type="HAMAP-Rule" id="MF_01925"/>
    </source>
</evidence>
<dbReference type="NCBIfam" id="TIGR00112">
    <property type="entry name" value="proC"/>
    <property type="match status" value="1"/>
</dbReference>
<evidence type="ECO:0000313" key="10">
    <source>
        <dbReference type="Proteomes" id="UP000032803"/>
    </source>
</evidence>
<evidence type="ECO:0000259" key="7">
    <source>
        <dbReference type="Pfam" id="PF03807"/>
    </source>
</evidence>
<dbReference type="Gene3D" id="3.40.50.720">
    <property type="entry name" value="NAD(P)-binding Rossmann-like Domain"/>
    <property type="match status" value="1"/>
</dbReference>
<comment type="subcellular location">
    <subcellularLocation>
        <location evidence="4">Cytoplasm</location>
    </subcellularLocation>
</comment>
<dbReference type="GO" id="GO:0005737">
    <property type="term" value="C:cytoplasm"/>
    <property type="evidence" value="ECO:0007669"/>
    <property type="project" value="UniProtKB-SubCell"/>
</dbReference>
<dbReference type="InterPro" id="IPR029036">
    <property type="entry name" value="P5CR_dimer"/>
</dbReference>
<dbReference type="KEGG" id="lha:LHA_0693"/>